<proteinExistence type="predicted"/>
<evidence type="ECO:0000259" key="1">
    <source>
        <dbReference type="Pfam" id="PF13954"/>
    </source>
</evidence>
<dbReference type="InterPro" id="IPR025885">
    <property type="entry name" value="PapC_N"/>
</dbReference>
<organism evidence="2 3">
    <name type="scientific">Cronobacter condimenti 1330</name>
    <dbReference type="NCBI Taxonomy" id="1073999"/>
    <lineage>
        <taxon>Bacteria</taxon>
        <taxon>Pseudomonadati</taxon>
        <taxon>Pseudomonadota</taxon>
        <taxon>Gammaproteobacteria</taxon>
        <taxon>Enterobacterales</taxon>
        <taxon>Enterobacteriaceae</taxon>
        <taxon>Cronobacter</taxon>
    </lineage>
</organism>
<sequence>MKVEAYPALNDTGGCVNLEAIPSAAATLDLNHQALMLTLPQTALVQRRAGMSRRKNLMRASRRFYSTTA</sequence>
<dbReference type="Gene3D" id="3.10.20.410">
    <property type="match status" value="1"/>
</dbReference>
<reference evidence="2" key="1">
    <citation type="submission" date="2012-07" db="EMBL/GenBank/DDBJ databases">
        <authorList>
            <person name="Cummings C."/>
        </authorList>
    </citation>
    <scope>NUCLEOTIDE SEQUENCE</scope>
    <source>
        <strain evidence="2">1330</strain>
    </source>
</reference>
<name>K8A3P5_9ENTR</name>
<dbReference type="InterPro" id="IPR037224">
    <property type="entry name" value="PapC_N_sf"/>
</dbReference>
<accession>K8A3P5</accession>
<dbReference type="AlphaFoldDB" id="K8A3P5"/>
<feature type="domain" description="PapC N-terminal" evidence="1">
    <location>
        <begin position="2"/>
        <end position="54"/>
    </location>
</feature>
<gene>
    <name evidence="2" type="ORF">BN137_4033</name>
</gene>
<evidence type="ECO:0000313" key="3">
    <source>
        <dbReference type="Proteomes" id="UP000009340"/>
    </source>
</evidence>
<evidence type="ECO:0000313" key="2">
    <source>
        <dbReference type="EMBL" id="CCJ74633.1"/>
    </source>
</evidence>
<dbReference type="Proteomes" id="UP000009340">
    <property type="component" value="Unassembled WGS sequence"/>
</dbReference>
<dbReference type="SUPFAM" id="SSF141729">
    <property type="entry name" value="FimD N-terminal domain-like"/>
    <property type="match status" value="1"/>
</dbReference>
<protein>
    <recommendedName>
        <fullName evidence="1">PapC N-terminal domain-containing protein</fullName>
    </recommendedName>
</protein>
<comment type="caution">
    <text evidence="2">The sequence shown here is derived from an EMBL/GenBank/DDBJ whole genome shotgun (WGS) entry which is preliminary data.</text>
</comment>
<dbReference type="EMBL" id="CAKW01000139">
    <property type="protein sequence ID" value="CCJ74633.1"/>
    <property type="molecule type" value="Genomic_DNA"/>
</dbReference>
<dbReference type="Pfam" id="PF13954">
    <property type="entry name" value="PapC_N"/>
    <property type="match status" value="1"/>
</dbReference>